<dbReference type="InterPro" id="IPR002539">
    <property type="entry name" value="MaoC-like_dom"/>
</dbReference>
<dbReference type="PANTHER" id="PTHR43841:SF1">
    <property type="entry name" value="3-HYDROXYACYL-THIOESTER DEHYDRATASE X"/>
    <property type="match status" value="1"/>
</dbReference>
<keyword evidence="1" id="KW-0812">Transmembrane</keyword>
<gene>
    <name evidence="4" type="ORF">PV07_03751</name>
</gene>
<feature type="transmembrane region" description="Helical" evidence="1">
    <location>
        <begin position="45"/>
        <end position="63"/>
    </location>
</feature>
<keyword evidence="5" id="KW-1185">Reference proteome</keyword>
<dbReference type="Proteomes" id="UP000054466">
    <property type="component" value="Unassembled WGS sequence"/>
</dbReference>
<dbReference type="RefSeq" id="XP_016252408.1">
    <property type="nucleotide sequence ID" value="XM_016390506.1"/>
</dbReference>
<evidence type="ECO:0000259" key="3">
    <source>
        <dbReference type="Pfam" id="PF01575"/>
    </source>
</evidence>
<dbReference type="OrthoDB" id="533830at2759"/>
<protein>
    <recommendedName>
        <fullName evidence="3">MaoC-like domain-containing protein</fullName>
    </recommendedName>
</protein>
<dbReference type="AlphaFoldDB" id="A0A0D2B3K7"/>
<dbReference type="STRING" id="569365.A0A0D2B3K7"/>
<dbReference type="PANTHER" id="PTHR43841">
    <property type="entry name" value="3-HYDROXYACYL-THIOESTER DEHYDRATASE HTDX-RELATED"/>
    <property type="match status" value="1"/>
</dbReference>
<name>A0A0D2B3K7_9EURO</name>
<dbReference type="Gene3D" id="3.10.129.10">
    <property type="entry name" value="Hotdog Thioesterase"/>
    <property type="match status" value="1"/>
</dbReference>
<dbReference type="SUPFAM" id="SSF54637">
    <property type="entry name" value="Thioesterase/thiol ester dehydrase-isomerase"/>
    <property type="match status" value="1"/>
</dbReference>
<feature type="domain" description="MaoC-like" evidence="3">
    <location>
        <begin position="261"/>
        <end position="342"/>
    </location>
</feature>
<keyword evidence="1" id="KW-0472">Membrane</keyword>
<organism evidence="4 5">
    <name type="scientific">Cladophialophora immunda</name>
    <dbReference type="NCBI Taxonomy" id="569365"/>
    <lineage>
        <taxon>Eukaryota</taxon>
        <taxon>Fungi</taxon>
        <taxon>Dikarya</taxon>
        <taxon>Ascomycota</taxon>
        <taxon>Pezizomycotina</taxon>
        <taxon>Eurotiomycetes</taxon>
        <taxon>Chaetothyriomycetidae</taxon>
        <taxon>Chaetothyriales</taxon>
        <taxon>Herpotrichiellaceae</taxon>
        <taxon>Cladophialophora</taxon>
    </lineage>
</organism>
<dbReference type="VEuPathDB" id="FungiDB:PV07_03751"/>
<dbReference type="InterPro" id="IPR029069">
    <property type="entry name" value="HotDog_dom_sf"/>
</dbReference>
<dbReference type="CDD" id="cd03441">
    <property type="entry name" value="R_hydratase_like"/>
    <property type="match status" value="1"/>
</dbReference>
<evidence type="ECO:0000313" key="4">
    <source>
        <dbReference type="EMBL" id="KIW32192.1"/>
    </source>
</evidence>
<accession>A0A0D2B3K7</accession>
<evidence type="ECO:0000256" key="1">
    <source>
        <dbReference type="SAM" id="Phobius"/>
    </source>
</evidence>
<feature type="chain" id="PRO_5002238811" description="MaoC-like domain-containing protein" evidence="2">
    <location>
        <begin position="22"/>
        <end position="372"/>
    </location>
</feature>
<feature type="signal peptide" evidence="2">
    <location>
        <begin position="1"/>
        <end position="21"/>
    </location>
</feature>
<dbReference type="HOGENOM" id="CLU_060990_0_0_1"/>
<evidence type="ECO:0000313" key="5">
    <source>
        <dbReference type="Proteomes" id="UP000054466"/>
    </source>
</evidence>
<keyword evidence="1" id="KW-1133">Transmembrane helix</keyword>
<dbReference type="EMBL" id="KN847041">
    <property type="protein sequence ID" value="KIW32192.1"/>
    <property type="molecule type" value="Genomic_DNA"/>
</dbReference>
<reference evidence="4 5" key="1">
    <citation type="submission" date="2015-01" db="EMBL/GenBank/DDBJ databases">
        <title>The Genome Sequence of Cladophialophora immunda CBS83496.</title>
        <authorList>
            <consortium name="The Broad Institute Genomics Platform"/>
            <person name="Cuomo C."/>
            <person name="de Hoog S."/>
            <person name="Gorbushina A."/>
            <person name="Stielow B."/>
            <person name="Teixiera M."/>
            <person name="Abouelleil A."/>
            <person name="Chapman S.B."/>
            <person name="Priest M."/>
            <person name="Young S.K."/>
            <person name="Wortman J."/>
            <person name="Nusbaum C."/>
            <person name="Birren B."/>
        </authorList>
    </citation>
    <scope>NUCLEOTIDE SEQUENCE [LARGE SCALE GENOMIC DNA]</scope>
    <source>
        <strain evidence="4 5">CBS 83496</strain>
    </source>
</reference>
<dbReference type="GeneID" id="27342945"/>
<dbReference type="Pfam" id="PF01575">
    <property type="entry name" value="MaoC_dehydratas"/>
    <property type="match status" value="1"/>
</dbReference>
<evidence type="ECO:0000256" key="2">
    <source>
        <dbReference type="SAM" id="SignalP"/>
    </source>
</evidence>
<keyword evidence="2" id="KW-0732">Signal</keyword>
<sequence>MASIFLIAPLPLLFLLVTVGAFKCKHLLPLWKHERQIKLDFSPNQLSVIDIAVVLAVFLLRSVRYSMLSISMRTFNLRNRVSEAPKSPGADELTLVMPFRVTQADLAAYSAAIKNPPDSESVDLAGSQLLLFLSASSEPAMLLLLAHSSCTVRPLGSVNVRNRFELLRPDLCTEWALTSFKKAYLTARLSKDVRTVKRGFEVDLVVSLSIPSKDSNNPITVFRQNFTILQFARVRAELAQPQDCARNGGAIPVWSDSTALTVEDNAPAYWARLCKDYNPIHTSTIAAKLFGFPGKLAHGNHVGALAAKYITLASETGPLFMEISFKRPVVVPAQLDLQVSRETAESSPLHFTVFQILSKNKVSIEGRVGQLQ</sequence>
<proteinExistence type="predicted"/>